<organism evidence="1 2">
    <name type="scientific">Sphaerobolus stellatus (strain SS14)</name>
    <dbReference type="NCBI Taxonomy" id="990650"/>
    <lineage>
        <taxon>Eukaryota</taxon>
        <taxon>Fungi</taxon>
        <taxon>Dikarya</taxon>
        <taxon>Basidiomycota</taxon>
        <taxon>Agaricomycotina</taxon>
        <taxon>Agaricomycetes</taxon>
        <taxon>Phallomycetidae</taxon>
        <taxon>Geastrales</taxon>
        <taxon>Sphaerobolaceae</taxon>
        <taxon>Sphaerobolus</taxon>
    </lineage>
</organism>
<reference evidence="1 2" key="1">
    <citation type="submission" date="2014-06" db="EMBL/GenBank/DDBJ databases">
        <title>Evolutionary Origins and Diversification of the Mycorrhizal Mutualists.</title>
        <authorList>
            <consortium name="DOE Joint Genome Institute"/>
            <consortium name="Mycorrhizal Genomics Consortium"/>
            <person name="Kohler A."/>
            <person name="Kuo A."/>
            <person name="Nagy L.G."/>
            <person name="Floudas D."/>
            <person name="Copeland A."/>
            <person name="Barry K.W."/>
            <person name="Cichocki N."/>
            <person name="Veneault-Fourrey C."/>
            <person name="LaButti K."/>
            <person name="Lindquist E.A."/>
            <person name="Lipzen A."/>
            <person name="Lundell T."/>
            <person name="Morin E."/>
            <person name="Murat C."/>
            <person name="Riley R."/>
            <person name="Ohm R."/>
            <person name="Sun H."/>
            <person name="Tunlid A."/>
            <person name="Henrissat B."/>
            <person name="Grigoriev I.V."/>
            <person name="Hibbett D.S."/>
            <person name="Martin F."/>
        </authorList>
    </citation>
    <scope>NUCLEOTIDE SEQUENCE [LARGE SCALE GENOMIC DNA]</scope>
    <source>
        <strain evidence="1 2">SS14</strain>
    </source>
</reference>
<protein>
    <submittedName>
        <fullName evidence="1">Uncharacterized protein</fullName>
    </submittedName>
</protein>
<dbReference type="HOGENOM" id="CLU_2307843_0_0_1"/>
<name>A0A0C9U2F2_SPHS4</name>
<dbReference type="AlphaFoldDB" id="A0A0C9U2F2"/>
<accession>A0A0C9U2F2</accession>
<gene>
    <name evidence="1" type="ORF">M422DRAFT_270394</name>
</gene>
<evidence type="ECO:0000313" key="1">
    <source>
        <dbReference type="EMBL" id="KIJ28324.1"/>
    </source>
</evidence>
<dbReference type="Proteomes" id="UP000054279">
    <property type="component" value="Unassembled WGS sequence"/>
</dbReference>
<keyword evidence="2" id="KW-1185">Reference proteome</keyword>
<proteinExistence type="predicted"/>
<dbReference type="EMBL" id="KN837309">
    <property type="protein sequence ID" value="KIJ28324.1"/>
    <property type="molecule type" value="Genomic_DNA"/>
</dbReference>
<evidence type="ECO:0000313" key="2">
    <source>
        <dbReference type="Proteomes" id="UP000054279"/>
    </source>
</evidence>
<sequence>MTEEYSSSRSPQSKLGGNVKYNDWEKSMFGRLMYIGVIGIIEGTEVPIPVPYPTTVAGSTVPPTTESLTAYNTYVTRCYKAAGEIYQWLDEVNKIHVDNI</sequence>